<name>A0A811TZK2_CERCA</name>
<sequence length="72" mass="7828">MVNCVNNKFTVYLNIQQFTGRTPFFNVSVPTCRNATVLSRFGYGGGGGGGGGSVITVDRRPSIIQLFIHLYL</sequence>
<dbReference type="AlphaFoldDB" id="A0A811TZK2"/>
<reference evidence="1" key="1">
    <citation type="submission" date="2020-11" db="EMBL/GenBank/DDBJ databases">
        <authorList>
            <person name="Whitehead M."/>
        </authorList>
    </citation>
    <scope>NUCLEOTIDE SEQUENCE</scope>
    <source>
        <strain evidence="1">EGII</strain>
    </source>
</reference>
<keyword evidence="2" id="KW-1185">Reference proteome</keyword>
<comment type="caution">
    <text evidence="1">The sequence shown here is derived from an EMBL/GenBank/DDBJ whole genome shotgun (WGS) entry which is preliminary data.</text>
</comment>
<evidence type="ECO:0000313" key="2">
    <source>
        <dbReference type="Proteomes" id="UP000606786"/>
    </source>
</evidence>
<proteinExistence type="predicted"/>
<dbReference type="Proteomes" id="UP000606786">
    <property type="component" value="Unassembled WGS sequence"/>
</dbReference>
<dbReference type="EMBL" id="CAJHJT010000001">
    <property type="protein sequence ID" value="CAD6991287.1"/>
    <property type="molecule type" value="Genomic_DNA"/>
</dbReference>
<accession>A0A811TZK2</accession>
<gene>
    <name evidence="1" type="ORF">CCAP1982_LOCUS216</name>
</gene>
<evidence type="ECO:0000313" key="1">
    <source>
        <dbReference type="EMBL" id="CAD6991287.1"/>
    </source>
</evidence>
<protein>
    <submittedName>
        <fullName evidence="1">(Mediterranean fruit fly) hypothetical protein</fullName>
    </submittedName>
</protein>
<organism evidence="1 2">
    <name type="scientific">Ceratitis capitata</name>
    <name type="common">Mediterranean fruit fly</name>
    <name type="synonym">Tephritis capitata</name>
    <dbReference type="NCBI Taxonomy" id="7213"/>
    <lineage>
        <taxon>Eukaryota</taxon>
        <taxon>Metazoa</taxon>
        <taxon>Ecdysozoa</taxon>
        <taxon>Arthropoda</taxon>
        <taxon>Hexapoda</taxon>
        <taxon>Insecta</taxon>
        <taxon>Pterygota</taxon>
        <taxon>Neoptera</taxon>
        <taxon>Endopterygota</taxon>
        <taxon>Diptera</taxon>
        <taxon>Brachycera</taxon>
        <taxon>Muscomorpha</taxon>
        <taxon>Tephritoidea</taxon>
        <taxon>Tephritidae</taxon>
        <taxon>Ceratitis</taxon>
        <taxon>Ceratitis</taxon>
    </lineage>
</organism>